<dbReference type="SUPFAM" id="SSF53474">
    <property type="entry name" value="alpha/beta-Hydrolases"/>
    <property type="match status" value="1"/>
</dbReference>
<dbReference type="InterPro" id="IPR002925">
    <property type="entry name" value="Dienelactn_hydro"/>
</dbReference>
<keyword evidence="3" id="KW-1185">Reference proteome</keyword>
<dbReference type="Pfam" id="PF01738">
    <property type="entry name" value="DLH"/>
    <property type="match status" value="1"/>
</dbReference>
<keyword evidence="2" id="KW-0378">Hydrolase</keyword>
<evidence type="ECO:0000259" key="1">
    <source>
        <dbReference type="Pfam" id="PF01738"/>
    </source>
</evidence>
<dbReference type="OrthoDB" id="17560at2759"/>
<sequence>MSDTAAAVHPCCLKGFQWEGTPIGRIDKLAGHSTYITGTNPDIAILLIHDLLSWEFTNTRLLADHYAREVGATVYVPDFFGGETLPFEPITSGRWHEVDVPGFLKENTREIREPSIFTCARALRNTYKKLGAVGFCFGGWAVFRLGAREHQPSLVDCISAGHPTFLTKRDIDEVAVPVQILAPEIDPAFTRELKIYAFETIQGVGVGVPFVYRHFPGVEHACFVRGDEKKEGEREALVRGKGAVVGWMREFFVGCLGRGVVVEGDREGDARSR</sequence>
<dbReference type="Proteomes" id="UP000443090">
    <property type="component" value="Unassembled WGS sequence"/>
</dbReference>
<gene>
    <name evidence="2" type="primary">tropI_4</name>
    <name evidence="2" type="ORF">LOCC1_G000814</name>
</gene>
<reference evidence="2 3" key="1">
    <citation type="submission" date="2018-05" db="EMBL/GenBank/DDBJ databases">
        <title>Genome sequencing and assembly of the regulated plant pathogen Lachnellula willkommii and related sister species for the development of diagnostic species identification markers.</title>
        <authorList>
            <person name="Giroux E."/>
            <person name="Bilodeau G."/>
        </authorList>
    </citation>
    <scope>NUCLEOTIDE SEQUENCE [LARGE SCALE GENOMIC DNA]</scope>
    <source>
        <strain evidence="2 3">CBS 160.35</strain>
    </source>
</reference>
<dbReference type="PANTHER" id="PTHR17630">
    <property type="entry name" value="DIENELACTONE HYDROLASE"/>
    <property type="match status" value="1"/>
</dbReference>
<dbReference type="GO" id="GO:0016787">
    <property type="term" value="F:hydrolase activity"/>
    <property type="evidence" value="ECO:0007669"/>
    <property type="project" value="UniProtKB-KW"/>
</dbReference>
<dbReference type="EMBL" id="QGMI01000018">
    <property type="protein sequence ID" value="TVY49239.1"/>
    <property type="molecule type" value="Genomic_DNA"/>
</dbReference>
<accession>A0A8H8UHW4</accession>
<feature type="domain" description="Dienelactone hydrolase" evidence="1">
    <location>
        <begin position="41"/>
        <end position="251"/>
    </location>
</feature>
<name>A0A8H8UHW4_9HELO</name>
<dbReference type="AlphaFoldDB" id="A0A8H8UHW4"/>
<dbReference type="PANTHER" id="PTHR17630:SF55">
    <property type="entry name" value="DIENELACTONE HYDROLASE FAMILY PROTEIN (AFU_ORTHOLOGUE AFUA_1G01900)"/>
    <property type="match status" value="1"/>
</dbReference>
<dbReference type="Gene3D" id="3.40.50.1820">
    <property type="entry name" value="alpha/beta hydrolase"/>
    <property type="match status" value="1"/>
</dbReference>
<protein>
    <submittedName>
        <fullName evidence="2">Hydrolase</fullName>
    </submittedName>
</protein>
<proteinExistence type="predicted"/>
<dbReference type="InterPro" id="IPR029058">
    <property type="entry name" value="AB_hydrolase_fold"/>
</dbReference>
<evidence type="ECO:0000313" key="2">
    <source>
        <dbReference type="EMBL" id="TVY49239.1"/>
    </source>
</evidence>
<evidence type="ECO:0000313" key="3">
    <source>
        <dbReference type="Proteomes" id="UP000443090"/>
    </source>
</evidence>
<comment type="caution">
    <text evidence="2">The sequence shown here is derived from an EMBL/GenBank/DDBJ whole genome shotgun (WGS) entry which is preliminary data.</text>
</comment>
<organism evidence="2 3">
    <name type="scientific">Lachnellula occidentalis</name>
    <dbReference type="NCBI Taxonomy" id="215460"/>
    <lineage>
        <taxon>Eukaryota</taxon>
        <taxon>Fungi</taxon>
        <taxon>Dikarya</taxon>
        <taxon>Ascomycota</taxon>
        <taxon>Pezizomycotina</taxon>
        <taxon>Leotiomycetes</taxon>
        <taxon>Helotiales</taxon>
        <taxon>Lachnaceae</taxon>
        <taxon>Lachnellula</taxon>
    </lineage>
</organism>